<evidence type="ECO:0000256" key="11">
    <source>
        <dbReference type="ARBA" id="ARBA00038409"/>
    </source>
</evidence>
<keyword evidence="4 12" id="KW-0863">Zinc-finger</keyword>
<feature type="region of interest" description="Disordered" evidence="13">
    <location>
        <begin position="26"/>
        <end position="97"/>
    </location>
</feature>
<evidence type="ECO:0000256" key="10">
    <source>
        <dbReference type="ARBA" id="ARBA00037677"/>
    </source>
</evidence>
<dbReference type="SMART" id="SM00355">
    <property type="entry name" value="ZnF_C2H2"/>
    <property type="match status" value="3"/>
</dbReference>
<gene>
    <name evidence="15" type="ORF">IZO911_LOCUS13020</name>
    <name evidence="16" type="ORF">VCS650_LOCUS10941</name>
</gene>
<dbReference type="EMBL" id="CAJNON010000080">
    <property type="protein sequence ID" value="CAF0931219.1"/>
    <property type="molecule type" value="Genomic_DNA"/>
</dbReference>
<feature type="compositionally biased region" description="Polar residues" evidence="13">
    <location>
        <begin position="150"/>
        <end position="165"/>
    </location>
</feature>
<feature type="compositionally biased region" description="Basic and acidic residues" evidence="13">
    <location>
        <begin position="418"/>
        <end position="436"/>
    </location>
</feature>
<feature type="domain" description="C2H2-type" evidence="14">
    <location>
        <begin position="308"/>
        <end position="337"/>
    </location>
</feature>
<keyword evidence="3" id="KW-0677">Repeat</keyword>
<feature type="compositionally biased region" description="Low complexity" evidence="13">
    <location>
        <begin position="33"/>
        <end position="60"/>
    </location>
</feature>
<name>A0A814AIZ7_9BILA</name>
<evidence type="ECO:0000256" key="5">
    <source>
        <dbReference type="ARBA" id="ARBA00022833"/>
    </source>
</evidence>
<dbReference type="PANTHER" id="PTHR23235">
    <property type="entry name" value="KRUEPPEL-LIKE TRANSCRIPTION FACTOR"/>
    <property type="match status" value="1"/>
</dbReference>
<feature type="domain" description="C2H2-type" evidence="14">
    <location>
        <begin position="338"/>
        <end position="363"/>
    </location>
</feature>
<evidence type="ECO:0000256" key="13">
    <source>
        <dbReference type="SAM" id="MobiDB-lite"/>
    </source>
</evidence>
<evidence type="ECO:0000256" key="4">
    <source>
        <dbReference type="ARBA" id="ARBA00022771"/>
    </source>
</evidence>
<dbReference type="SUPFAM" id="SSF57667">
    <property type="entry name" value="beta-beta-alpha zinc fingers"/>
    <property type="match status" value="2"/>
</dbReference>
<feature type="region of interest" description="Disordered" evidence="13">
    <location>
        <begin position="150"/>
        <end position="193"/>
    </location>
</feature>
<keyword evidence="2" id="KW-0479">Metal-binding</keyword>
<evidence type="ECO:0000313" key="16">
    <source>
        <dbReference type="EMBL" id="CAF0931219.1"/>
    </source>
</evidence>
<dbReference type="GO" id="GO:0000978">
    <property type="term" value="F:RNA polymerase II cis-regulatory region sequence-specific DNA binding"/>
    <property type="evidence" value="ECO:0007669"/>
    <property type="project" value="TreeGrafter"/>
</dbReference>
<feature type="region of interest" description="Disordered" evidence="13">
    <location>
        <begin position="223"/>
        <end position="282"/>
    </location>
</feature>
<dbReference type="EMBL" id="CAJNOE010000103">
    <property type="protein sequence ID" value="CAF0915602.1"/>
    <property type="molecule type" value="Genomic_DNA"/>
</dbReference>
<feature type="region of interest" description="Disordered" evidence="13">
    <location>
        <begin position="415"/>
        <end position="448"/>
    </location>
</feature>
<keyword evidence="6" id="KW-0805">Transcription regulation</keyword>
<organism evidence="15 17">
    <name type="scientific">Adineta steineri</name>
    <dbReference type="NCBI Taxonomy" id="433720"/>
    <lineage>
        <taxon>Eukaryota</taxon>
        <taxon>Metazoa</taxon>
        <taxon>Spiralia</taxon>
        <taxon>Gnathifera</taxon>
        <taxon>Rotifera</taxon>
        <taxon>Eurotatoria</taxon>
        <taxon>Bdelloidea</taxon>
        <taxon>Adinetida</taxon>
        <taxon>Adinetidae</taxon>
        <taxon>Adineta</taxon>
    </lineage>
</organism>
<accession>A0A814AIZ7</accession>
<evidence type="ECO:0000256" key="3">
    <source>
        <dbReference type="ARBA" id="ARBA00022737"/>
    </source>
</evidence>
<evidence type="ECO:0000256" key="8">
    <source>
        <dbReference type="ARBA" id="ARBA00023163"/>
    </source>
</evidence>
<dbReference type="GO" id="GO:0005634">
    <property type="term" value="C:nucleus"/>
    <property type="evidence" value="ECO:0007669"/>
    <property type="project" value="UniProtKB-SubCell"/>
</dbReference>
<evidence type="ECO:0000259" key="14">
    <source>
        <dbReference type="PROSITE" id="PS50157"/>
    </source>
</evidence>
<comment type="subcellular location">
    <subcellularLocation>
        <location evidence="1">Nucleus</location>
    </subcellularLocation>
</comment>
<comment type="caution">
    <text evidence="15">The sequence shown here is derived from an EMBL/GenBank/DDBJ whole genome shotgun (WGS) entry which is preliminary data.</text>
</comment>
<dbReference type="GO" id="GO:0000981">
    <property type="term" value="F:DNA-binding transcription factor activity, RNA polymerase II-specific"/>
    <property type="evidence" value="ECO:0007669"/>
    <property type="project" value="TreeGrafter"/>
</dbReference>
<proteinExistence type="inferred from homology"/>
<dbReference type="Pfam" id="PF00096">
    <property type="entry name" value="zf-C2H2"/>
    <property type="match status" value="3"/>
</dbReference>
<evidence type="ECO:0000256" key="9">
    <source>
        <dbReference type="ARBA" id="ARBA00023242"/>
    </source>
</evidence>
<keyword evidence="9" id="KW-0539">Nucleus</keyword>
<evidence type="ECO:0000256" key="6">
    <source>
        <dbReference type="ARBA" id="ARBA00023015"/>
    </source>
</evidence>
<dbReference type="Gene3D" id="3.30.160.60">
    <property type="entry name" value="Classic Zinc Finger"/>
    <property type="match status" value="3"/>
</dbReference>
<evidence type="ECO:0000313" key="15">
    <source>
        <dbReference type="EMBL" id="CAF0915602.1"/>
    </source>
</evidence>
<reference evidence="15" key="1">
    <citation type="submission" date="2021-02" db="EMBL/GenBank/DDBJ databases">
        <authorList>
            <person name="Nowell W R."/>
        </authorList>
    </citation>
    <scope>NUCLEOTIDE SEQUENCE</scope>
</reference>
<feature type="domain" description="C2H2-type" evidence="14">
    <location>
        <begin position="387"/>
        <end position="410"/>
    </location>
</feature>
<keyword evidence="5" id="KW-0862">Zinc</keyword>
<dbReference type="Proteomes" id="UP000663891">
    <property type="component" value="Unassembled WGS sequence"/>
</dbReference>
<dbReference type="FunFam" id="3.30.160.60:FF:000014">
    <property type="entry name" value="Transcription factor Sp3"/>
    <property type="match status" value="1"/>
</dbReference>
<comment type="function">
    <text evidence="10">Transcription factor which plays a key role in limb development. Positively regulates FGF8 expression in the apical ectodermal ridge (AER) and contributes to limb outgrowth in embryos.</text>
</comment>
<evidence type="ECO:0000256" key="2">
    <source>
        <dbReference type="ARBA" id="ARBA00022723"/>
    </source>
</evidence>
<evidence type="ECO:0000256" key="7">
    <source>
        <dbReference type="ARBA" id="ARBA00023125"/>
    </source>
</evidence>
<dbReference type="FunFam" id="3.30.160.60:FF:000077">
    <property type="entry name" value="Sp8 transcription factor"/>
    <property type="match status" value="1"/>
</dbReference>
<dbReference type="InterPro" id="IPR036236">
    <property type="entry name" value="Znf_C2H2_sf"/>
</dbReference>
<dbReference type="FunFam" id="3.30.160.60:FF:000026">
    <property type="entry name" value="Transcription factor Sp3"/>
    <property type="match status" value="1"/>
</dbReference>
<feature type="compositionally biased region" description="Low complexity" evidence="13">
    <location>
        <begin position="226"/>
        <end position="268"/>
    </location>
</feature>
<dbReference type="AlphaFoldDB" id="A0A814AIZ7"/>
<dbReference type="GO" id="GO:0008270">
    <property type="term" value="F:zinc ion binding"/>
    <property type="evidence" value="ECO:0007669"/>
    <property type="project" value="UniProtKB-KW"/>
</dbReference>
<dbReference type="InterPro" id="IPR013087">
    <property type="entry name" value="Znf_C2H2_type"/>
</dbReference>
<comment type="similarity">
    <text evidence="11">Belongs to the Sp1 C2H2-type zinc-finger protein family.</text>
</comment>
<protein>
    <recommendedName>
        <fullName evidence="14">C2H2-type domain-containing protein</fullName>
    </recommendedName>
</protein>
<dbReference type="Proteomes" id="UP000663860">
    <property type="component" value="Unassembled WGS sequence"/>
</dbReference>
<evidence type="ECO:0000313" key="17">
    <source>
        <dbReference type="Proteomes" id="UP000663860"/>
    </source>
</evidence>
<evidence type="ECO:0000256" key="1">
    <source>
        <dbReference type="ARBA" id="ARBA00004123"/>
    </source>
</evidence>
<dbReference type="PROSITE" id="PS50157">
    <property type="entry name" value="ZINC_FINGER_C2H2_2"/>
    <property type="match status" value="3"/>
</dbReference>
<dbReference type="PANTHER" id="PTHR23235:SF177">
    <property type="entry name" value="C2H2-TYPE DOMAIN-CONTAINING PROTEIN"/>
    <property type="match status" value="1"/>
</dbReference>
<dbReference type="OrthoDB" id="6365676at2759"/>
<feature type="compositionally biased region" description="Basic residues" evidence="13">
    <location>
        <begin position="437"/>
        <end position="448"/>
    </location>
</feature>
<keyword evidence="8" id="KW-0804">Transcription</keyword>
<sequence length="473" mass="53265">MNDMNMAAVNPLAMLAAQCNKIQSSNTTINNHTPSSLPLLSATTTSSRSNSPPSSPPKTSFYAWKKPITASPPHYQSTPMNNINHHQHPHHHHNSEIASSLARISHYEHSLLNGNGHLKENTTIPPSNPTSAQAAWLDIHHHHSWFAATQTPPLLNNNNEQQATHQPPPPPLFSTAPNVQYAPHGHHHVQPTHYNDFLSAGQHYADSYRHEFRLLYSPVVPPPPTTLSQSTPSFPSHTPSPPSAQATTSSPTTTNNSNSSPKNTISNNLTRNGKQPKASRAQCDCPNCREADRLGFVGGANLRKRNIHSCHIPGCGKEYNKTSHLKAHLRWHTGERPFVCNWLFCGKRFTRSDELQRHLRTHTVNLGIRPCHNDIDHSLLCLGEKRFACQVCGKRFMRSDHLNKHVKTHSININGNLNDEHRMKNLDSDPEETNRDQHHHHQQHHHLPHQALLHMHHQRFMVADIKAEPRMSN</sequence>
<keyword evidence="7" id="KW-0238">DNA-binding</keyword>
<dbReference type="PROSITE" id="PS00028">
    <property type="entry name" value="ZINC_FINGER_C2H2_1"/>
    <property type="match status" value="3"/>
</dbReference>
<evidence type="ECO:0000256" key="12">
    <source>
        <dbReference type="PROSITE-ProRule" id="PRU00042"/>
    </source>
</evidence>